<evidence type="ECO:0000256" key="1">
    <source>
        <dbReference type="SAM" id="MobiDB-lite"/>
    </source>
</evidence>
<dbReference type="RefSeq" id="WP_254422186.1">
    <property type="nucleotide sequence ID" value="NZ_BAAAJB010000040.1"/>
</dbReference>
<keyword evidence="2" id="KW-0614">Plasmid</keyword>
<proteinExistence type="predicted"/>
<feature type="compositionally biased region" description="Basic residues" evidence="1">
    <location>
        <begin position="13"/>
        <end position="25"/>
    </location>
</feature>
<organism evidence="2 3">
    <name type="scientific">Nocardiopsis exhalans</name>
    <dbReference type="NCBI Taxonomy" id="163604"/>
    <lineage>
        <taxon>Bacteria</taxon>
        <taxon>Bacillati</taxon>
        <taxon>Actinomycetota</taxon>
        <taxon>Actinomycetes</taxon>
        <taxon>Streptosporangiales</taxon>
        <taxon>Nocardiopsidaceae</taxon>
        <taxon>Nocardiopsis</taxon>
    </lineage>
</organism>
<geneLocation type="plasmid" evidence="2 3">
    <name>unnamed1</name>
</geneLocation>
<protein>
    <recommendedName>
        <fullName evidence="4">Protein CopB</fullName>
    </recommendedName>
</protein>
<keyword evidence="3" id="KW-1185">Reference proteome</keyword>
<gene>
    <name evidence="2" type="ORF">NE857_33920</name>
</gene>
<feature type="region of interest" description="Disordered" evidence="1">
    <location>
        <begin position="1"/>
        <end position="25"/>
    </location>
</feature>
<reference evidence="2" key="1">
    <citation type="submission" date="2022-06" db="EMBL/GenBank/DDBJ databases">
        <authorList>
            <person name="Ping M."/>
        </authorList>
    </citation>
    <scope>NUCLEOTIDE SEQUENCE</scope>
    <source>
        <strain evidence="2">JCM11759T</strain>
        <plasmid evidence="2">unnamed1</plasmid>
    </source>
</reference>
<dbReference type="EMBL" id="CP099838">
    <property type="protein sequence ID" value="USY23532.1"/>
    <property type="molecule type" value="Genomic_DNA"/>
</dbReference>
<dbReference type="Proteomes" id="UP001055940">
    <property type="component" value="Plasmid unnamed1"/>
</dbReference>
<evidence type="ECO:0008006" key="4">
    <source>
        <dbReference type="Google" id="ProtNLM"/>
    </source>
</evidence>
<name>A0ABY5DJH1_9ACTN</name>
<sequence length="75" mass="8376">MSTSGNTGDRPTRKGGRPNKGPRHPRLLRFKTKVNTALEKAAEAKGVSVQEYLDQLVEENVKSFMDDEEEQLMSA</sequence>
<accession>A0ABY5DJH1</accession>
<evidence type="ECO:0000313" key="3">
    <source>
        <dbReference type="Proteomes" id="UP001055940"/>
    </source>
</evidence>
<evidence type="ECO:0000313" key="2">
    <source>
        <dbReference type="EMBL" id="USY23532.1"/>
    </source>
</evidence>